<dbReference type="RefSeq" id="WP_039607672.1">
    <property type="nucleotide sequence ID" value="NZ_JWIC01000001.1"/>
</dbReference>
<comment type="miscellaneous">
    <text evidence="14">Carbon 2 of the heme B porphyrin ring is defined according to the Fischer nomenclature.</text>
</comment>
<accession>A0A0C1MPW1</accession>
<comment type="function">
    <text evidence="14">Converts heme B (protoheme IX) to heme O by substitution of the vinyl group on carbon 2 of heme B porphyrin ring with a hydroxyethyl farnesyl side group.</text>
</comment>
<dbReference type="Pfam" id="PF01040">
    <property type="entry name" value="UbiA"/>
    <property type="match status" value="1"/>
</dbReference>
<evidence type="ECO:0000256" key="6">
    <source>
        <dbReference type="ARBA" id="ARBA00022692"/>
    </source>
</evidence>
<sequence length="301" mass="33590">MNTELSKYTYVLEGATKQIQAYFNICKPKVVLMLVLTAWVGIVLAPDTQRSGWFQFGALLGIGLVSAAAAAINHILDRVKDKQMARTRHRPLVMNQLSVSQAYLFALVIGSLGVILLLLFSNWLCTLLTVLALFGYAVVYTVYLKHSTPQNIVIGGLAGAMPPLLGWVSETQTLSAEPWLLVMMIFTWTPPHFWALAIARKQDYARVNVPMLPVTHGIRFTKLCMIAYTVLLVLVCVLPYLIGMSGILYLAVACFLNARFLQKVVLLYFESNSESAMQVFRFSISYLLLLFSALFLDKLVI</sequence>
<feature type="transmembrane region" description="Helical" evidence="14">
    <location>
        <begin position="30"/>
        <end position="46"/>
    </location>
</feature>
<feature type="transmembrane region" description="Helical" evidence="14">
    <location>
        <begin position="52"/>
        <end position="76"/>
    </location>
</feature>
<dbReference type="HAMAP" id="MF_00154">
    <property type="entry name" value="CyoE_CtaB"/>
    <property type="match status" value="1"/>
</dbReference>
<dbReference type="CDD" id="cd13957">
    <property type="entry name" value="PT_UbiA_Cox10"/>
    <property type="match status" value="1"/>
</dbReference>
<evidence type="ECO:0000256" key="7">
    <source>
        <dbReference type="ARBA" id="ARBA00022989"/>
    </source>
</evidence>
<dbReference type="AlphaFoldDB" id="A0A0C1MPW1"/>
<evidence type="ECO:0000256" key="10">
    <source>
        <dbReference type="ARBA" id="ARBA00030253"/>
    </source>
</evidence>
<evidence type="ECO:0000256" key="9">
    <source>
        <dbReference type="ARBA" id="ARBA00023136"/>
    </source>
</evidence>
<keyword evidence="6 14" id="KW-0812">Transmembrane</keyword>
<gene>
    <name evidence="14" type="primary">cyoE</name>
    <name evidence="15" type="ORF">JF50_01065</name>
</gene>
<dbReference type="EMBL" id="JWIC01000001">
    <property type="protein sequence ID" value="KID59074.1"/>
    <property type="molecule type" value="Genomic_DNA"/>
</dbReference>
<dbReference type="PANTHER" id="PTHR43448">
    <property type="entry name" value="PROTOHEME IX FARNESYLTRANSFERASE, MITOCHONDRIAL"/>
    <property type="match status" value="1"/>
</dbReference>
<keyword evidence="8 14" id="KW-0350">Heme biosynthesis</keyword>
<dbReference type="EC" id="2.5.1.141" evidence="3 14"/>
<evidence type="ECO:0000256" key="3">
    <source>
        <dbReference type="ARBA" id="ARBA00012292"/>
    </source>
</evidence>
<reference evidence="15 16" key="1">
    <citation type="submission" date="2014-12" db="EMBL/GenBank/DDBJ databases">
        <title>Draft Genome Sequence of Pseudoalteromonas luteoviolacea HI1.</title>
        <authorList>
            <person name="Asahina A.Y."/>
            <person name="Hadfield M.G."/>
        </authorList>
    </citation>
    <scope>NUCLEOTIDE SEQUENCE [LARGE SCALE GENOMIC DNA]</scope>
    <source>
        <strain evidence="15 16">HI1</strain>
    </source>
</reference>
<feature type="transmembrane region" description="Helical" evidence="14">
    <location>
        <begin position="180"/>
        <end position="199"/>
    </location>
</feature>
<evidence type="ECO:0000313" key="16">
    <source>
        <dbReference type="Proteomes" id="UP000031327"/>
    </source>
</evidence>
<keyword evidence="4 14" id="KW-1003">Cell membrane</keyword>
<feature type="transmembrane region" description="Helical" evidence="14">
    <location>
        <begin position="151"/>
        <end position="168"/>
    </location>
</feature>
<dbReference type="UniPathway" id="UPA00834">
    <property type="reaction ID" value="UER00712"/>
</dbReference>
<name>A0A0C1MPW1_9GAMM</name>
<dbReference type="NCBIfam" id="TIGR01473">
    <property type="entry name" value="cyoE_ctaB"/>
    <property type="match status" value="1"/>
</dbReference>
<dbReference type="InterPro" id="IPR006369">
    <property type="entry name" value="Protohaem_IX_farnesylTrfase"/>
</dbReference>
<feature type="transmembrane region" description="Helical" evidence="14">
    <location>
        <begin position="126"/>
        <end position="144"/>
    </location>
</feature>
<keyword evidence="9 14" id="KW-0472">Membrane</keyword>
<dbReference type="NCBIfam" id="NF003349">
    <property type="entry name" value="PRK04375.1-2"/>
    <property type="match status" value="1"/>
</dbReference>
<comment type="caution">
    <text evidence="15">The sequence shown here is derived from an EMBL/GenBank/DDBJ whole genome shotgun (WGS) entry which is preliminary data.</text>
</comment>
<evidence type="ECO:0000256" key="12">
    <source>
        <dbReference type="ARBA" id="ARBA00042475"/>
    </source>
</evidence>
<dbReference type="OrthoDB" id="9814417at2"/>
<dbReference type="InterPro" id="IPR000537">
    <property type="entry name" value="UbiA_prenyltransferase"/>
</dbReference>
<dbReference type="PANTHER" id="PTHR43448:SF7">
    <property type="entry name" value="4-HYDROXYBENZOATE SOLANESYLTRANSFERASE"/>
    <property type="match status" value="1"/>
</dbReference>
<evidence type="ECO:0000256" key="4">
    <source>
        <dbReference type="ARBA" id="ARBA00022475"/>
    </source>
</evidence>
<keyword evidence="5 14" id="KW-0808">Transferase</keyword>
<dbReference type="Gene3D" id="1.10.357.140">
    <property type="entry name" value="UbiA prenyltransferase"/>
    <property type="match status" value="1"/>
</dbReference>
<evidence type="ECO:0000256" key="13">
    <source>
        <dbReference type="ARBA" id="ARBA00047690"/>
    </source>
</evidence>
<evidence type="ECO:0000256" key="11">
    <source>
        <dbReference type="ARBA" id="ARBA00040810"/>
    </source>
</evidence>
<evidence type="ECO:0000256" key="1">
    <source>
        <dbReference type="ARBA" id="ARBA00004651"/>
    </source>
</evidence>
<protein>
    <recommendedName>
        <fullName evidence="11 14">Protoheme IX farnesyltransferase</fullName>
        <ecNumber evidence="3 14">2.5.1.141</ecNumber>
    </recommendedName>
    <alternativeName>
        <fullName evidence="12 14">Heme B farnesyltransferase</fullName>
    </alternativeName>
    <alternativeName>
        <fullName evidence="10 14">Heme O synthase</fullName>
    </alternativeName>
</protein>
<evidence type="ECO:0000256" key="5">
    <source>
        <dbReference type="ARBA" id="ARBA00022679"/>
    </source>
</evidence>
<comment type="catalytic activity">
    <reaction evidence="13 14">
        <text>heme b + (2E,6E)-farnesyl diphosphate + H2O = Fe(II)-heme o + diphosphate</text>
        <dbReference type="Rhea" id="RHEA:28070"/>
        <dbReference type="ChEBI" id="CHEBI:15377"/>
        <dbReference type="ChEBI" id="CHEBI:33019"/>
        <dbReference type="ChEBI" id="CHEBI:60344"/>
        <dbReference type="ChEBI" id="CHEBI:60530"/>
        <dbReference type="ChEBI" id="CHEBI:175763"/>
        <dbReference type="EC" id="2.5.1.141"/>
    </reaction>
</comment>
<keyword evidence="7 14" id="KW-1133">Transmembrane helix</keyword>
<dbReference type="Proteomes" id="UP000031327">
    <property type="component" value="Unassembled WGS sequence"/>
</dbReference>
<comment type="pathway">
    <text evidence="2 14">Porphyrin-containing compound metabolism; heme O biosynthesis; heme O from protoheme: step 1/1.</text>
</comment>
<proteinExistence type="inferred from homology"/>
<dbReference type="GO" id="GO:0048034">
    <property type="term" value="P:heme O biosynthetic process"/>
    <property type="evidence" value="ECO:0007669"/>
    <property type="project" value="UniProtKB-UniRule"/>
</dbReference>
<evidence type="ECO:0000313" key="15">
    <source>
        <dbReference type="EMBL" id="KID59074.1"/>
    </source>
</evidence>
<dbReference type="GO" id="GO:0008495">
    <property type="term" value="F:protoheme IX farnesyltransferase activity"/>
    <property type="evidence" value="ECO:0007669"/>
    <property type="project" value="UniProtKB-UniRule"/>
</dbReference>
<evidence type="ECO:0000256" key="8">
    <source>
        <dbReference type="ARBA" id="ARBA00023133"/>
    </source>
</evidence>
<organism evidence="15 16">
    <name type="scientific">Pseudoalteromonas luteoviolacea</name>
    <dbReference type="NCBI Taxonomy" id="43657"/>
    <lineage>
        <taxon>Bacteria</taxon>
        <taxon>Pseudomonadati</taxon>
        <taxon>Pseudomonadota</taxon>
        <taxon>Gammaproteobacteria</taxon>
        <taxon>Alteromonadales</taxon>
        <taxon>Pseudoalteromonadaceae</taxon>
        <taxon>Pseudoalteromonas</taxon>
    </lineage>
</organism>
<feature type="transmembrane region" description="Helical" evidence="14">
    <location>
        <begin position="97"/>
        <end position="120"/>
    </location>
</feature>
<evidence type="ECO:0000256" key="2">
    <source>
        <dbReference type="ARBA" id="ARBA00004919"/>
    </source>
</evidence>
<dbReference type="InterPro" id="IPR044878">
    <property type="entry name" value="UbiA_sf"/>
</dbReference>
<comment type="subcellular location">
    <subcellularLocation>
        <location evidence="1 14">Cell membrane</location>
        <topology evidence="1 14">Multi-pass membrane protein</topology>
    </subcellularLocation>
</comment>
<evidence type="ECO:0000256" key="14">
    <source>
        <dbReference type="HAMAP-Rule" id="MF_00154"/>
    </source>
</evidence>
<dbReference type="GO" id="GO:0005886">
    <property type="term" value="C:plasma membrane"/>
    <property type="evidence" value="ECO:0007669"/>
    <property type="project" value="UniProtKB-SubCell"/>
</dbReference>
<comment type="similarity">
    <text evidence="14">Belongs to the UbiA prenyltransferase family. Protoheme IX farnesyltransferase subfamily.</text>
</comment>
<feature type="transmembrane region" description="Helical" evidence="14">
    <location>
        <begin position="220"/>
        <end position="241"/>
    </location>
</feature>
<feature type="transmembrane region" description="Helical" evidence="14">
    <location>
        <begin position="279"/>
        <end position="296"/>
    </location>
</feature>